<protein>
    <submittedName>
        <fullName evidence="1">Uncharacterized protein</fullName>
    </submittedName>
</protein>
<accession>A0A2P8HP40</accession>
<dbReference type="RefSeq" id="WP_106528408.1">
    <property type="nucleotide sequence ID" value="NZ_PYAW01000002.1"/>
</dbReference>
<dbReference type="Proteomes" id="UP000240971">
    <property type="component" value="Unassembled WGS sequence"/>
</dbReference>
<sequence length="60" mass="6823">MDDTHIERLQPVLSAEIDQEELQQKISVIHALVRASDGTISNIPEYVVKSILHHFSLPEM</sequence>
<keyword evidence="2" id="KW-1185">Reference proteome</keyword>
<gene>
    <name evidence="1" type="ORF">CLV51_102850</name>
</gene>
<dbReference type="AlphaFoldDB" id="A0A2P8HP40"/>
<name>A0A2P8HP40_CHINA</name>
<organism evidence="1 2">
    <name type="scientific">Chitinophaga niastensis</name>
    <dbReference type="NCBI Taxonomy" id="536980"/>
    <lineage>
        <taxon>Bacteria</taxon>
        <taxon>Pseudomonadati</taxon>
        <taxon>Bacteroidota</taxon>
        <taxon>Chitinophagia</taxon>
        <taxon>Chitinophagales</taxon>
        <taxon>Chitinophagaceae</taxon>
        <taxon>Chitinophaga</taxon>
    </lineage>
</organism>
<dbReference type="EMBL" id="PYAW01000002">
    <property type="protein sequence ID" value="PSL47990.1"/>
    <property type="molecule type" value="Genomic_DNA"/>
</dbReference>
<comment type="caution">
    <text evidence="1">The sequence shown here is derived from an EMBL/GenBank/DDBJ whole genome shotgun (WGS) entry which is preliminary data.</text>
</comment>
<evidence type="ECO:0000313" key="2">
    <source>
        <dbReference type="Proteomes" id="UP000240971"/>
    </source>
</evidence>
<evidence type="ECO:0000313" key="1">
    <source>
        <dbReference type="EMBL" id="PSL47990.1"/>
    </source>
</evidence>
<proteinExistence type="predicted"/>
<reference evidence="1 2" key="1">
    <citation type="submission" date="2018-03" db="EMBL/GenBank/DDBJ databases">
        <title>Genomic Encyclopedia of Archaeal and Bacterial Type Strains, Phase II (KMG-II): from individual species to whole genera.</title>
        <authorList>
            <person name="Goeker M."/>
        </authorList>
    </citation>
    <scope>NUCLEOTIDE SEQUENCE [LARGE SCALE GENOMIC DNA]</scope>
    <source>
        <strain evidence="1 2">DSM 24859</strain>
    </source>
</reference>